<name>A0A1G4KDV3_9SACH</name>
<evidence type="ECO:0000256" key="1">
    <source>
        <dbReference type="SAM" id="MobiDB-lite"/>
    </source>
</evidence>
<dbReference type="OrthoDB" id="10250120at2759"/>
<organism evidence="2 3">
    <name type="scientific">Lachancea meyersii CBS 8951</name>
    <dbReference type="NCBI Taxonomy" id="1266667"/>
    <lineage>
        <taxon>Eukaryota</taxon>
        <taxon>Fungi</taxon>
        <taxon>Dikarya</taxon>
        <taxon>Ascomycota</taxon>
        <taxon>Saccharomycotina</taxon>
        <taxon>Saccharomycetes</taxon>
        <taxon>Saccharomycetales</taxon>
        <taxon>Saccharomycetaceae</taxon>
        <taxon>Lachancea</taxon>
    </lineage>
</organism>
<evidence type="ECO:0000313" key="2">
    <source>
        <dbReference type="EMBL" id="SCV02691.1"/>
    </source>
</evidence>
<dbReference type="EMBL" id="LT598480">
    <property type="protein sequence ID" value="SCV02691.1"/>
    <property type="molecule type" value="Genomic_DNA"/>
</dbReference>
<dbReference type="Proteomes" id="UP000191144">
    <property type="component" value="Chromosome H"/>
</dbReference>
<gene>
    <name evidence="2" type="ORF">LAME_0H04214G</name>
</gene>
<sequence>MESKLLPRSRIPSLYSDFRNLKDLNPEGYEANIRSWKQVLLKELLDQEIILQTGPELLEKLGDSQVGVPKSLDVVLDSMIAEGTLVPVEQFKAGPKNNVLSSVLSWTFNSLPFFGRHSTTRNSRIKNQSYLRSAQYIVVPTVERKYPLLQQAVSENICRKAVRYSDLVFSKHSFCEIAGFKTHLKDWAAFEVMMAYMEYYRETIVTDSGTVKVRGLEVNAIISKFGSSTINLDDSKIASVKDAQLRLKKQITHLESRIEDSKRLLVEGFQQKKPRELQKMRLRTQKILEKNLTLACQNLQNVEQLLLDIEAAIDRVHLKDLFENSRDVLTNASSQLGDLDEIEKLVDDINTERLKGENVDKLFEAELYSQSDDEIENELQRMDAEMKLKDLVLKRLSELEIAQDAEPQKSLDDEQVSSPDQSQSLREKQPISL</sequence>
<proteinExistence type="predicted"/>
<dbReference type="Pfam" id="PF25880">
    <property type="entry name" value="WHD_CHMP7_1st"/>
    <property type="match status" value="1"/>
</dbReference>
<evidence type="ECO:0000313" key="3">
    <source>
        <dbReference type="Proteomes" id="UP000191144"/>
    </source>
</evidence>
<keyword evidence="3" id="KW-1185">Reference proteome</keyword>
<dbReference type="AlphaFoldDB" id="A0A1G4KDV3"/>
<protein>
    <submittedName>
        <fullName evidence="2">LAME_0H04214g1_1</fullName>
    </submittedName>
</protein>
<reference evidence="3" key="1">
    <citation type="submission" date="2016-03" db="EMBL/GenBank/DDBJ databases">
        <authorList>
            <person name="Devillers Hugo."/>
        </authorList>
    </citation>
    <scope>NUCLEOTIDE SEQUENCE [LARGE SCALE GENOMIC DNA]</scope>
</reference>
<accession>A0A1G4KDV3</accession>
<feature type="region of interest" description="Disordered" evidence="1">
    <location>
        <begin position="403"/>
        <end position="433"/>
    </location>
</feature>